<feature type="domain" description="DAGKc" evidence="9">
    <location>
        <begin position="1"/>
        <end position="136"/>
    </location>
</feature>
<dbReference type="InterPro" id="IPR050187">
    <property type="entry name" value="Lipid_Phosphate_FormReg"/>
</dbReference>
<evidence type="ECO:0000256" key="1">
    <source>
        <dbReference type="ARBA" id="ARBA00001946"/>
    </source>
</evidence>
<dbReference type="PANTHER" id="PTHR12358:SF54">
    <property type="entry name" value="SPHINGOSINE KINASE RELATED PROTEIN"/>
    <property type="match status" value="1"/>
</dbReference>
<dbReference type="SMART" id="SM00046">
    <property type="entry name" value="DAGKc"/>
    <property type="match status" value="1"/>
</dbReference>
<dbReference type="InterPro" id="IPR045540">
    <property type="entry name" value="YegS/DAGK_C"/>
</dbReference>
<organism evidence="10 11">
    <name type="scientific">Candidatus Fimisoma avicola</name>
    <dbReference type="NCBI Taxonomy" id="2840826"/>
    <lineage>
        <taxon>Bacteria</taxon>
        <taxon>Bacillati</taxon>
        <taxon>Bacillota</taxon>
        <taxon>Clostridia</taxon>
        <taxon>Eubacteriales</taxon>
        <taxon>Candidatus Fimisoma</taxon>
    </lineage>
</organism>
<dbReference type="Proteomes" id="UP000824091">
    <property type="component" value="Unassembled WGS sequence"/>
</dbReference>
<reference evidence="10" key="2">
    <citation type="journal article" date="2021" name="PeerJ">
        <title>Extensive microbial diversity within the chicken gut microbiome revealed by metagenomics and culture.</title>
        <authorList>
            <person name="Gilroy R."/>
            <person name="Ravi A."/>
            <person name="Getino M."/>
            <person name="Pursley I."/>
            <person name="Horton D.L."/>
            <person name="Alikhan N.F."/>
            <person name="Baker D."/>
            <person name="Gharbi K."/>
            <person name="Hall N."/>
            <person name="Watson M."/>
            <person name="Adriaenssens E.M."/>
            <person name="Foster-Nyarko E."/>
            <person name="Jarju S."/>
            <person name="Secka A."/>
            <person name="Antonio M."/>
            <person name="Oren A."/>
            <person name="Chaudhuri R.R."/>
            <person name="La Ragione R."/>
            <person name="Hildebrand F."/>
            <person name="Pallen M.J."/>
        </authorList>
    </citation>
    <scope>NUCLEOTIDE SEQUENCE</scope>
    <source>
        <strain evidence="10">11300</strain>
    </source>
</reference>
<name>A0A9D1I4J1_9FIRM</name>
<keyword evidence="7" id="KW-0444">Lipid biosynthesis</keyword>
<dbReference type="InterPro" id="IPR005218">
    <property type="entry name" value="Diacylglycerol/lipid_kinase"/>
</dbReference>
<comment type="caution">
    <text evidence="10">The sequence shown here is derived from an EMBL/GenBank/DDBJ whole genome shotgun (WGS) entry which is preliminary data.</text>
</comment>
<dbReference type="PANTHER" id="PTHR12358">
    <property type="entry name" value="SPHINGOSINE KINASE"/>
    <property type="match status" value="1"/>
</dbReference>
<dbReference type="GO" id="GO:0016301">
    <property type="term" value="F:kinase activity"/>
    <property type="evidence" value="ECO:0007669"/>
    <property type="project" value="UniProtKB-KW"/>
</dbReference>
<dbReference type="PROSITE" id="PS50146">
    <property type="entry name" value="DAGK"/>
    <property type="match status" value="1"/>
</dbReference>
<dbReference type="InterPro" id="IPR001206">
    <property type="entry name" value="Diacylglycerol_kinase_cat_dom"/>
</dbReference>
<dbReference type="Pfam" id="PF00781">
    <property type="entry name" value="DAGK_cat"/>
    <property type="match status" value="1"/>
</dbReference>
<comment type="similarity">
    <text evidence="2">Belongs to the diacylglycerol/lipid kinase family.</text>
</comment>
<evidence type="ECO:0000256" key="7">
    <source>
        <dbReference type="ARBA" id="ARBA00023209"/>
    </source>
</evidence>
<keyword evidence="6" id="KW-0067">ATP-binding</keyword>
<dbReference type="NCBIfam" id="TIGR00147">
    <property type="entry name" value="YegS/Rv2252/BmrU family lipid kinase"/>
    <property type="match status" value="1"/>
</dbReference>
<dbReference type="Gene3D" id="3.40.50.10330">
    <property type="entry name" value="Probable inorganic polyphosphate/atp-NAD kinase, domain 1"/>
    <property type="match status" value="1"/>
</dbReference>
<evidence type="ECO:0000313" key="10">
    <source>
        <dbReference type="EMBL" id="HIU28246.1"/>
    </source>
</evidence>
<keyword evidence="7" id="KW-0594">Phospholipid biosynthesis</keyword>
<evidence type="ECO:0000256" key="2">
    <source>
        <dbReference type="ARBA" id="ARBA00005983"/>
    </source>
</evidence>
<protein>
    <submittedName>
        <fullName evidence="10">YegS/Rv2252/BmrU family lipid kinase</fullName>
    </submittedName>
</protein>
<keyword evidence="3" id="KW-0808">Transferase</keyword>
<comment type="cofactor">
    <cofactor evidence="1">
        <name>Mg(2+)</name>
        <dbReference type="ChEBI" id="CHEBI:18420"/>
    </cofactor>
</comment>
<dbReference type="AlphaFoldDB" id="A0A9D1I4J1"/>
<evidence type="ECO:0000256" key="4">
    <source>
        <dbReference type="ARBA" id="ARBA00022741"/>
    </source>
</evidence>
<evidence type="ECO:0000259" key="9">
    <source>
        <dbReference type="PROSITE" id="PS50146"/>
    </source>
</evidence>
<keyword evidence="7" id="KW-0443">Lipid metabolism</keyword>
<gene>
    <name evidence="10" type="ORF">IAD16_07705</name>
</gene>
<keyword evidence="5 10" id="KW-0418">Kinase</keyword>
<evidence type="ECO:0000313" key="11">
    <source>
        <dbReference type="Proteomes" id="UP000824091"/>
    </source>
</evidence>
<dbReference type="EMBL" id="DVMO01000113">
    <property type="protein sequence ID" value="HIU28246.1"/>
    <property type="molecule type" value="Genomic_DNA"/>
</dbReference>
<proteinExistence type="inferred from homology"/>
<reference evidence="10" key="1">
    <citation type="submission" date="2020-10" db="EMBL/GenBank/DDBJ databases">
        <authorList>
            <person name="Gilroy R."/>
        </authorList>
    </citation>
    <scope>NUCLEOTIDE SEQUENCE</scope>
    <source>
        <strain evidence="10">11300</strain>
    </source>
</reference>
<accession>A0A9D1I4J1</accession>
<dbReference type="SUPFAM" id="SSF111331">
    <property type="entry name" value="NAD kinase/diacylglycerol kinase-like"/>
    <property type="match status" value="1"/>
</dbReference>
<dbReference type="Gene3D" id="2.60.200.40">
    <property type="match status" value="1"/>
</dbReference>
<dbReference type="Pfam" id="PF19279">
    <property type="entry name" value="YegS_C"/>
    <property type="match status" value="1"/>
</dbReference>
<keyword evidence="4" id="KW-0547">Nucleotide-binding</keyword>
<dbReference type="GO" id="GO:0005524">
    <property type="term" value="F:ATP binding"/>
    <property type="evidence" value="ECO:0007669"/>
    <property type="project" value="UniProtKB-KW"/>
</dbReference>
<dbReference type="InterPro" id="IPR017438">
    <property type="entry name" value="ATP-NAD_kinase_N"/>
</dbReference>
<evidence type="ECO:0000256" key="5">
    <source>
        <dbReference type="ARBA" id="ARBA00022777"/>
    </source>
</evidence>
<dbReference type="InterPro" id="IPR016064">
    <property type="entry name" value="NAD/diacylglycerol_kinase_sf"/>
</dbReference>
<evidence type="ECO:0000256" key="8">
    <source>
        <dbReference type="ARBA" id="ARBA00023264"/>
    </source>
</evidence>
<keyword evidence="8" id="KW-1208">Phospholipid metabolism</keyword>
<evidence type="ECO:0000256" key="6">
    <source>
        <dbReference type="ARBA" id="ARBA00022840"/>
    </source>
</evidence>
<sequence>MKTVFLLNPKAGKGKGLDRIKEEVDRTAERMGCDAGIYLTKSVGDAEKFARLAAEEAEKNGEEIRLIACGGDGTLNEVINGAAGFGCASVGVMPIGTGNDFVRNFSGAGDHMSVEAQIRGRVQKCDLIKYQGVIDGQERTRYCANMFNIGFDCNVVDLTAKVKEYPLLKGSLAYLVSVLAILVKKKGALLKVEIDGETVQDGPVLLTAVANGAFCGGGVKGLPNADLTDGLMDASIIYNVSRTEFLKKFPYYAKGTHLDLPDVDKIVYYRQCREVAITPLNGMMRLCVDGEISDAGQIHMEIVPEAARIVVPAVLTEQQQ</sequence>
<dbReference type="GO" id="GO:0008654">
    <property type="term" value="P:phospholipid biosynthetic process"/>
    <property type="evidence" value="ECO:0007669"/>
    <property type="project" value="UniProtKB-KW"/>
</dbReference>
<evidence type="ECO:0000256" key="3">
    <source>
        <dbReference type="ARBA" id="ARBA00022679"/>
    </source>
</evidence>